<dbReference type="GO" id="GO:0000139">
    <property type="term" value="C:Golgi membrane"/>
    <property type="evidence" value="ECO:0007669"/>
    <property type="project" value="UniProtKB-SubCell"/>
</dbReference>
<keyword evidence="4 9" id="KW-0812">Transmembrane</keyword>
<gene>
    <name evidence="12" type="ORF">U9M48_033428</name>
</gene>
<evidence type="ECO:0000256" key="4">
    <source>
        <dbReference type="ARBA" id="ARBA00022692"/>
    </source>
</evidence>
<comment type="subcellular location">
    <subcellularLocation>
        <location evidence="1">Golgi apparatus membrane</location>
        <topology evidence="1">Single-pass type II membrane protein</topology>
    </subcellularLocation>
</comment>
<dbReference type="PANTHER" id="PTHR32285">
    <property type="entry name" value="PROTEIN TRICHOME BIREFRINGENCE-LIKE 9-RELATED"/>
    <property type="match status" value="1"/>
</dbReference>
<evidence type="ECO:0008006" key="14">
    <source>
        <dbReference type="Google" id="ProtNLM"/>
    </source>
</evidence>
<keyword evidence="8 9" id="KW-0472">Membrane</keyword>
<organism evidence="12 13">
    <name type="scientific">Paspalum notatum var. saurae</name>
    <dbReference type="NCBI Taxonomy" id="547442"/>
    <lineage>
        <taxon>Eukaryota</taxon>
        <taxon>Viridiplantae</taxon>
        <taxon>Streptophyta</taxon>
        <taxon>Embryophyta</taxon>
        <taxon>Tracheophyta</taxon>
        <taxon>Spermatophyta</taxon>
        <taxon>Magnoliopsida</taxon>
        <taxon>Liliopsida</taxon>
        <taxon>Poales</taxon>
        <taxon>Poaceae</taxon>
        <taxon>PACMAD clade</taxon>
        <taxon>Panicoideae</taxon>
        <taxon>Andropogonodae</taxon>
        <taxon>Paspaleae</taxon>
        <taxon>Paspalinae</taxon>
        <taxon>Paspalum</taxon>
    </lineage>
</organism>
<accession>A0AAQ3U9P0</accession>
<evidence type="ECO:0000259" key="10">
    <source>
        <dbReference type="Pfam" id="PF13839"/>
    </source>
</evidence>
<dbReference type="InterPro" id="IPR029962">
    <property type="entry name" value="TBL"/>
</dbReference>
<keyword evidence="6 9" id="KW-1133">Transmembrane helix</keyword>
<dbReference type="PANTHER" id="PTHR32285:SF53">
    <property type="entry name" value="PROTEIN TRICHOME BIREFRINGENCE-LIKE 9"/>
    <property type="match status" value="1"/>
</dbReference>
<sequence length="473" mass="53125">MPTLAMASLVLFDADMQSNSIHKSLPLSHDFRLLALALLPSKPTNGTQHYRRSRPTGSMHARHVLVSSVFLLLLALCIVTLLPPPLGGSSSRSTFFQSWLPPVSRTEHDTTGGHGCDDYSDGRWVKDDAGAANVTMYTEECPFLDPGFRCTRNGRRDSSFQHWRWQPHRCDLPKFNATDMLERSRNGRIVFAGDSIGRNQWESMVCMLASALPAGGASRVYEQSGKPISRHKGYLVMVFADYNLSVEYYRTPMIVMVDRFPTSNGGGGVRGAVRLDVLPRHADRWAGADVVVLNTGHWWNPHKTVKAGIYFMVGDRLNKTMNVKEAFRLSLQTVKDWELSSARFSKSYFFFRSYSPSHYINGTWDTGGSCAGQRDPLSTNIHFGEDYSWINALIASLTDGIKSHGRKARFLNITHMTELRPDGHPSGHREPGTQPDAPEDCSHWCLPGVPDVWNQVLYAHLLSMGYDARRYDR</sequence>
<evidence type="ECO:0000313" key="13">
    <source>
        <dbReference type="Proteomes" id="UP001341281"/>
    </source>
</evidence>
<dbReference type="InterPro" id="IPR026057">
    <property type="entry name" value="TBL_C"/>
</dbReference>
<proteinExistence type="inferred from homology"/>
<reference evidence="12 13" key="1">
    <citation type="submission" date="2024-02" db="EMBL/GenBank/DDBJ databases">
        <title>High-quality chromosome-scale genome assembly of Pensacola bahiagrass (Paspalum notatum Flugge var. saurae).</title>
        <authorList>
            <person name="Vega J.M."/>
            <person name="Podio M."/>
            <person name="Orjuela J."/>
            <person name="Siena L.A."/>
            <person name="Pessino S.C."/>
            <person name="Combes M.C."/>
            <person name="Mariac C."/>
            <person name="Albertini E."/>
            <person name="Pupilli F."/>
            <person name="Ortiz J.P.A."/>
            <person name="Leblanc O."/>
        </authorList>
    </citation>
    <scope>NUCLEOTIDE SEQUENCE [LARGE SCALE GENOMIC DNA]</scope>
    <source>
        <strain evidence="12">R1</strain>
        <tissue evidence="12">Leaf</tissue>
    </source>
</reference>
<feature type="domain" description="Trichome birefringence-like C-terminal" evidence="10">
    <location>
        <begin position="172"/>
        <end position="459"/>
    </location>
</feature>
<dbReference type="InterPro" id="IPR025846">
    <property type="entry name" value="TBL_N"/>
</dbReference>
<keyword evidence="5" id="KW-0735">Signal-anchor</keyword>
<dbReference type="Pfam" id="PF13839">
    <property type="entry name" value="PC-Esterase"/>
    <property type="match status" value="1"/>
</dbReference>
<evidence type="ECO:0000256" key="9">
    <source>
        <dbReference type="SAM" id="Phobius"/>
    </source>
</evidence>
<feature type="transmembrane region" description="Helical" evidence="9">
    <location>
        <begin position="64"/>
        <end position="82"/>
    </location>
</feature>
<keyword evidence="3" id="KW-0808">Transferase</keyword>
<dbReference type="Proteomes" id="UP001341281">
    <property type="component" value="Chromosome 07"/>
</dbReference>
<feature type="domain" description="Trichome birefringence-like N-terminal" evidence="11">
    <location>
        <begin position="116"/>
        <end position="171"/>
    </location>
</feature>
<dbReference type="EMBL" id="CP144751">
    <property type="protein sequence ID" value="WVZ86679.1"/>
    <property type="molecule type" value="Genomic_DNA"/>
</dbReference>
<evidence type="ECO:0000256" key="8">
    <source>
        <dbReference type="ARBA" id="ARBA00023136"/>
    </source>
</evidence>
<evidence type="ECO:0000256" key="2">
    <source>
        <dbReference type="ARBA" id="ARBA00007727"/>
    </source>
</evidence>
<evidence type="ECO:0000313" key="12">
    <source>
        <dbReference type="EMBL" id="WVZ86679.1"/>
    </source>
</evidence>
<dbReference type="Pfam" id="PF14416">
    <property type="entry name" value="PMR5N"/>
    <property type="match status" value="1"/>
</dbReference>
<evidence type="ECO:0000256" key="6">
    <source>
        <dbReference type="ARBA" id="ARBA00022989"/>
    </source>
</evidence>
<dbReference type="GO" id="GO:1990538">
    <property type="term" value="F:xylan O-acetyltransferase activity"/>
    <property type="evidence" value="ECO:0007669"/>
    <property type="project" value="UniProtKB-ARBA"/>
</dbReference>
<name>A0AAQ3U9P0_PASNO</name>
<evidence type="ECO:0000256" key="3">
    <source>
        <dbReference type="ARBA" id="ARBA00022679"/>
    </source>
</evidence>
<protein>
    <recommendedName>
        <fullName evidence="14">Trichome birefringence-like N-terminal domain-containing protein</fullName>
    </recommendedName>
</protein>
<keyword evidence="7" id="KW-0333">Golgi apparatus</keyword>
<evidence type="ECO:0000256" key="1">
    <source>
        <dbReference type="ARBA" id="ARBA00004323"/>
    </source>
</evidence>
<keyword evidence="13" id="KW-1185">Reference proteome</keyword>
<evidence type="ECO:0000256" key="7">
    <source>
        <dbReference type="ARBA" id="ARBA00023034"/>
    </source>
</evidence>
<evidence type="ECO:0000259" key="11">
    <source>
        <dbReference type="Pfam" id="PF14416"/>
    </source>
</evidence>
<dbReference type="AlphaFoldDB" id="A0AAQ3U9P0"/>
<evidence type="ECO:0000256" key="5">
    <source>
        <dbReference type="ARBA" id="ARBA00022968"/>
    </source>
</evidence>
<comment type="similarity">
    <text evidence="2">Belongs to the PC-esterase family. TBL subfamily.</text>
</comment>